<accession>A0A643BYG4</accession>
<dbReference type="GO" id="GO:0015459">
    <property type="term" value="F:potassium channel regulator activity"/>
    <property type="evidence" value="ECO:0007669"/>
    <property type="project" value="TreeGrafter"/>
</dbReference>
<dbReference type="PANTHER" id="PTHR44981:SF1">
    <property type="entry name" value="A-KINASE ANCHOR PROTEIN 9"/>
    <property type="match status" value="1"/>
</dbReference>
<dbReference type="AlphaFoldDB" id="A0A643BYG4"/>
<comment type="subcellular location">
    <subcellularLocation>
        <location evidence="1">Cytoplasm</location>
        <location evidence="1">Cytoskeleton</location>
        <location evidence="1">Microtubule organizing center</location>
        <location evidence="1">Centrosome</location>
    </subcellularLocation>
</comment>
<dbReference type="GO" id="GO:0005795">
    <property type="term" value="C:Golgi stack"/>
    <property type="evidence" value="ECO:0007669"/>
    <property type="project" value="TreeGrafter"/>
</dbReference>
<dbReference type="Proteomes" id="UP000437017">
    <property type="component" value="Unassembled WGS sequence"/>
</dbReference>
<comment type="caution">
    <text evidence="9">The sequence shown here is derived from an EMBL/GenBank/DDBJ whole genome shotgun (WGS) entry which is preliminary data.</text>
</comment>
<sequence length="1177" mass="135637">MYECEENEFFGRFETLTAESAATKEELANYKEKAEKLQEELLVKETNMAFLQKDLSQVRDQLKKAEEKLSHFLEKEDNTEVQENRKFCTLEPLPIKVGKSSASQTDGTLRVNSSNQTPQILVRNAGIQIDLRSECSSEEVTEVINQFTEKIEQMQELHAAEILDMESRHISETETLKRDHYVAVQLLTEECGTLKSVIQCLRSKEGSSVPELTHSDAYQTREICSSDSGSDWGQGIYLTQSQGFDTASEGRGEEGESSTDSFPKKIKGLLRAVHNEGMQVLSLTESPYSDGEDHPVQQASESWLEERRAYLSTISSLKDLITKMQVQREAKVYDSSQSHESSSDWRGELLLALQQVFLKEHGVLLAAFQTELTALGTRDAVELLNCLEQRIQEQGIEYRAAMECLQKADRRSLLAEIQALHAQMNGKKMTLKREQENDQPSQELLEYNMQQKQSQMLEMQVELSSVKDRATELQEQLSSEKMVVAELKSELAQAKLELETTLKAQHKHLKELEAFRLEVKDKTDEVHLLNDTLASEQKKSRELQWALEKEKAKLGRSEERDKEELEDLKFSLEGQKQRNIQLNQLLEQQKQQLNESQQKIESQRVLHDAQLSEERGRNLELQVLLESEKVRIREMSSTLDRERELHAQLQSSDDSGQSRPSLPSEDLLKELQKQLEEKHSRIVELLNETEKYKLDSLQTRQQMEKDRQVHRKTLQTEQEANTEGQKKMHELQSKVEDLQRQLEEKRQQVYKLDLEGKRLQGIMQEFQKQELEREEKRESRRILYQNLNEPTTWSSTNDRTRNWVLQQKIEETKESSYPKMIEMNGGGTGYNHELEMIRQKLQPVASKLQHLAQKASNRLQFETADDEDFVWVQENIDGIVLQLQKLTGQPGEESSRFSFSGGPNIEAIIASEKEVWNREKLTLQKSLKRAEAEVYKLKAELRNEALLQNLSPDSEHATVKRIYGKYLRAESFRKALIYQKKYLLLLLGGFQECEDATLALLARMGGHPAFTDLEVITNRPKGFTRFRSAVRVSMAISRMKFLVRRWHRVTSSGSININRDGFGLNPGTFWITLGAEKTDPFYHSSGGLELYGEPRHSTYRSRSDLDYPRSPLPFQNRYPGPPADLNPGSLACSQLQNYDPDRALTDYITRLEALQRRLGTVQSGTLRLTKYWQHHSA</sequence>
<dbReference type="GO" id="GO:0007165">
    <property type="term" value="P:signal transduction"/>
    <property type="evidence" value="ECO:0007669"/>
    <property type="project" value="InterPro"/>
</dbReference>
<dbReference type="GO" id="GO:0097060">
    <property type="term" value="C:synaptic membrane"/>
    <property type="evidence" value="ECO:0007669"/>
    <property type="project" value="TreeGrafter"/>
</dbReference>
<dbReference type="OrthoDB" id="2020852at2759"/>
<evidence type="ECO:0000313" key="10">
    <source>
        <dbReference type="Proteomes" id="UP000437017"/>
    </source>
</evidence>
<dbReference type="GO" id="GO:0051661">
    <property type="term" value="P:maintenance of centrosome location"/>
    <property type="evidence" value="ECO:0007669"/>
    <property type="project" value="TreeGrafter"/>
</dbReference>
<evidence type="ECO:0000256" key="4">
    <source>
        <dbReference type="ARBA" id="ARBA00023054"/>
    </source>
</evidence>
<dbReference type="EMBL" id="SGJD01003733">
    <property type="protein sequence ID" value="KAB0392585.1"/>
    <property type="molecule type" value="Genomic_DNA"/>
</dbReference>
<keyword evidence="3" id="KW-0597">Phosphoprotein</keyword>
<keyword evidence="5" id="KW-0206">Cytoskeleton</keyword>
<evidence type="ECO:0000256" key="5">
    <source>
        <dbReference type="ARBA" id="ARBA00023212"/>
    </source>
</evidence>
<keyword evidence="10" id="KW-1185">Reference proteome</keyword>
<dbReference type="GO" id="GO:0005801">
    <property type="term" value="C:cis-Golgi network"/>
    <property type="evidence" value="ECO:0007669"/>
    <property type="project" value="TreeGrafter"/>
</dbReference>
<dbReference type="InterPro" id="IPR028745">
    <property type="entry name" value="AKAP9/Pericentrin"/>
</dbReference>
<organism evidence="9 10">
    <name type="scientific">Balaenoptera physalus</name>
    <name type="common">Fin whale</name>
    <name type="synonym">Balaena physalus</name>
    <dbReference type="NCBI Taxonomy" id="9770"/>
    <lineage>
        <taxon>Eukaryota</taxon>
        <taxon>Metazoa</taxon>
        <taxon>Chordata</taxon>
        <taxon>Craniata</taxon>
        <taxon>Vertebrata</taxon>
        <taxon>Euteleostomi</taxon>
        <taxon>Mammalia</taxon>
        <taxon>Eutheria</taxon>
        <taxon>Laurasiatheria</taxon>
        <taxon>Artiodactyla</taxon>
        <taxon>Whippomorpha</taxon>
        <taxon>Cetacea</taxon>
        <taxon>Mysticeti</taxon>
        <taxon>Balaenopteridae</taxon>
        <taxon>Balaenoptera</taxon>
    </lineage>
</organism>
<evidence type="ECO:0000256" key="6">
    <source>
        <dbReference type="SAM" id="Coils"/>
    </source>
</evidence>
<dbReference type="Pfam" id="PF10495">
    <property type="entry name" value="PACT_coil_coil"/>
    <property type="match status" value="1"/>
</dbReference>
<evidence type="ECO:0000256" key="1">
    <source>
        <dbReference type="ARBA" id="ARBA00004300"/>
    </source>
</evidence>
<feature type="region of interest" description="Disordered" evidence="7">
    <location>
        <begin position="700"/>
        <end position="728"/>
    </location>
</feature>
<evidence type="ECO:0000256" key="7">
    <source>
        <dbReference type="SAM" id="MobiDB-lite"/>
    </source>
</evidence>
<gene>
    <name evidence="9" type="ORF">E2I00_007340</name>
</gene>
<feature type="coiled-coil region" evidence="6">
    <location>
        <begin position="913"/>
        <end position="947"/>
    </location>
</feature>
<feature type="coiled-coil region" evidence="6">
    <location>
        <begin position="449"/>
        <end position="504"/>
    </location>
</feature>
<protein>
    <recommendedName>
        <fullName evidence="8">Pericentrin/AKAP-450 centrosomal targeting domain-containing protein</fullName>
    </recommendedName>
</protein>
<dbReference type="GO" id="GO:1903358">
    <property type="term" value="P:regulation of Golgi organization"/>
    <property type="evidence" value="ECO:0007669"/>
    <property type="project" value="TreeGrafter"/>
</dbReference>
<evidence type="ECO:0000256" key="3">
    <source>
        <dbReference type="ARBA" id="ARBA00022553"/>
    </source>
</evidence>
<keyword evidence="4 6" id="KW-0175">Coiled coil</keyword>
<keyword evidence="2" id="KW-0963">Cytoplasm</keyword>
<evidence type="ECO:0000259" key="8">
    <source>
        <dbReference type="Pfam" id="PF10495"/>
    </source>
</evidence>
<evidence type="ECO:0000313" key="9">
    <source>
        <dbReference type="EMBL" id="KAB0392585.1"/>
    </source>
</evidence>
<dbReference type="GO" id="GO:0060090">
    <property type="term" value="F:molecular adaptor activity"/>
    <property type="evidence" value="ECO:0007669"/>
    <property type="project" value="InterPro"/>
</dbReference>
<dbReference type="GO" id="GO:0060307">
    <property type="term" value="P:regulation of ventricular cardiac muscle cell membrane repolarization"/>
    <property type="evidence" value="ECO:0007669"/>
    <property type="project" value="TreeGrafter"/>
</dbReference>
<dbReference type="GO" id="GO:0005813">
    <property type="term" value="C:centrosome"/>
    <property type="evidence" value="ECO:0007669"/>
    <property type="project" value="UniProtKB-SubCell"/>
</dbReference>
<name>A0A643BYG4_BALPH</name>
<dbReference type="PANTHER" id="PTHR44981">
    <property type="entry name" value="PERICENTRIN-LIKE PROTEIN, ISOFORM F"/>
    <property type="match status" value="1"/>
</dbReference>
<feature type="coiled-coil region" evidence="6">
    <location>
        <begin position="13"/>
        <end position="82"/>
    </location>
</feature>
<evidence type="ECO:0000256" key="2">
    <source>
        <dbReference type="ARBA" id="ARBA00022490"/>
    </source>
</evidence>
<dbReference type="InterPro" id="IPR019528">
    <property type="entry name" value="PACT_domain"/>
</dbReference>
<proteinExistence type="predicted"/>
<feature type="coiled-coil region" evidence="6">
    <location>
        <begin position="533"/>
        <end position="606"/>
    </location>
</feature>
<reference evidence="9 10" key="1">
    <citation type="journal article" date="2019" name="PLoS ONE">
        <title>Genomic analyses reveal an absence of contemporary introgressive admixture between fin whales and blue whales, despite known hybrids.</title>
        <authorList>
            <person name="Westbury M.V."/>
            <person name="Petersen B."/>
            <person name="Lorenzen E.D."/>
        </authorList>
    </citation>
    <scope>NUCLEOTIDE SEQUENCE [LARGE SCALE GENOMIC DNA]</scope>
    <source>
        <strain evidence="9">FinWhale-01</strain>
    </source>
</reference>
<dbReference type="GO" id="GO:0034237">
    <property type="term" value="F:protein kinase A regulatory subunit binding"/>
    <property type="evidence" value="ECO:0007669"/>
    <property type="project" value="TreeGrafter"/>
</dbReference>
<feature type="domain" description="Pericentrin/AKAP-450 centrosomal targeting" evidence="8">
    <location>
        <begin position="965"/>
        <end position="1046"/>
    </location>
</feature>